<feature type="transmembrane region" description="Helical" evidence="3">
    <location>
        <begin position="219"/>
        <end position="240"/>
    </location>
</feature>
<accession>A0ABU5P181</accession>
<dbReference type="Proteomes" id="UP001305746">
    <property type="component" value="Unassembled WGS sequence"/>
</dbReference>
<evidence type="ECO:0000313" key="4">
    <source>
        <dbReference type="EMBL" id="MEA1081810.1"/>
    </source>
</evidence>
<comment type="similarity">
    <text evidence="2">Belongs to the CDP-alcohol phosphatidyltransferase class-I family.</text>
</comment>
<proteinExistence type="inferred from homology"/>
<feature type="transmembrane region" description="Helical" evidence="3">
    <location>
        <begin position="103"/>
        <end position="127"/>
    </location>
</feature>
<feature type="transmembrane region" description="Helical" evidence="3">
    <location>
        <begin position="40"/>
        <end position="62"/>
    </location>
</feature>
<dbReference type="InterPro" id="IPR043130">
    <property type="entry name" value="CDP-OH_PTrfase_TM_dom"/>
</dbReference>
<dbReference type="Gene3D" id="1.20.120.1760">
    <property type="match status" value="1"/>
</dbReference>
<keyword evidence="3" id="KW-1133">Transmembrane helix</keyword>
<keyword evidence="5" id="KW-1185">Reference proteome</keyword>
<feature type="transmembrane region" description="Helical" evidence="3">
    <location>
        <begin position="12"/>
        <end position="34"/>
    </location>
</feature>
<sequence>MDSPERVTAPALSLRLDLAWALVLTTTVCLAAALTWRLPAGFLVIAATLFALLAWCVLRHWPADQDFGPANRTTLARAALVILLVSSAPFLPGSGAEPAVGQLWIYAAIALLALVLDGVDGALARALGCQSSFGARFDMELDAALMLGLCLAVMALDRAGAWVLALGLMRYAFVTAGLFLPWLTAPLPDSFRRKTVCVWQLVTLMVALLPPVSPAFASITLATALVLLVWSFALDICWLYHRRSSHEPRHND</sequence>
<dbReference type="PROSITE" id="PS00379">
    <property type="entry name" value="CDP_ALCOHOL_P_TRANSF"/>
    <property type="match status" value="1"/>
</dbReference>
<feature type="transmembrane region" description="Helical" evidence="3">
    <location>
        <begin position="74"/>
        <end position="91"/>
    </location>
</feature>
<dbReference type="InterPro" id="IPR000462">
    <property type="entry name" value="CDP-OH_P_trans"/>
</dbReference>
<evidence type="ECO:0000256" key="3">
    <source>
        <dbReference type="SAM" id="Phobius"/>
    </source>
</evidence>
<dbReference type="RefSeq" id="WP_322856252.1">
    <property type="nucleotide sequence ID" value="NZ_JAYDCJ010000003.1"/>
</dbReference>
<keyword evidence="3" id="KW-0812">Transmembrane</keyword>
<evidence type="ECO:0000313" key="5">
    <source>
        <dbReference type="Proteomes" id="UP001305746"/>
    </source>
</evidence>
<evidence type="ECO:0000256" key="1">
    <source>
        <dbReference type="ARBA" id="ARBA00022679"/>
    </source>
</evidence>
<feature type="transmembrane region" description="Helical" evidence="3">
    <location>
        <begin position="139"/>
        <end position="156"/>
    </location>
</feature>
<dbReference type="Pfam" id="PF01066">
    <property type="entry name" value="CDP-OH_P_transf"/>
    <property type="match status" value="1"/>
</dbReference>
<dbReference type="InterPro" id="IPR048254">
    <property type="entry name" value="CDP_ALCOHOL_P_TRANSF_CS"/>
</dbReference>
<evidence type="ECO:0000256" key="2">
    <source>
        <dbReference type="RuleBase" id="RU003750"/>
    </source>
</evidence>
<reference evidence="4 5" key="1">
    <citation type="submission" date="2023-12" db="EMBL/GenBank/DDBJ databases">
        <title>Marinobacter qingdaonensis sp. nov., isolated from the intertidal sediment of Qingdao, PR China.</title>
        <authorList>
            <person name="Li Y."/>
        </authorList>
    </citation>
    <scope>NUCLEOTIDE SEQUENCE [LARGE SCALE GENOMIC DNA]</scope>
    <source>
        <strain evidence="4 5">ASW11-75</strain>
    </source>
</reference>
<name>A0ABU5P181_9GAMM</name>
<gene>
    <name evidence="4" type="ORF">U5822_14135</name>
</gene>
<protein>
    <submittedName>
        <fullName evidence="4">CDP-alcohol phosphatidyltransferase family protein</fullName>
    </submittedName>
</protein>
<comment type="caution">
    <text evidence="4">The sequence shown here is derived from an EMBL/GenBank/DDBJ whole genome shotgun (WGS) entry which is preliminary data.</text>
</comment>
<keyword evidence="3" id="KW-0472">Membrane</keyword>
<feature type="transmembrane region" description="Helical" evidence="3">
    <location>
        <begin position="162"/>
        <end position="184"/>
    </location>
</feature>
<dbReference type="EMBL" id="JAYDCJ010000003">
    <property type="protein sequence ID" value="MEA1081810.1"/>
    <property type="molecule type" value="Genomic_DNA"/>
</dbReference>
<keyword evidence="1 2" id="KW-0808">Transferase</keyword>
<organism evidence="4 5">
    <name type="scientific">Marinobacter qingdaonensis</name>
    <dbReference type="NCBI Taxonomy" id="3108486"/>
    <lineage>
        <taxon>Bacteria</taxon>
        <taxon>Pseudomonadati</taxon>
        <taxon>Pseudomonadota</taxon>
        <taxon>Gammaproteobacteria</taxon>
        <taxon>Pseudomonadales</taxon>
        <taxon>Marinobacteraceae</taxon>
        <taxon>Marinobacter</taxon>
    </lineage>
</organism>